<keyword evidence="4 6" id="KW-1133">Transmembrane helix</keyword>
<accession>A0A645I2L7</accession>
<evidence type="ECO:0000256" key="5">
    <source>
        <dbReference type="ARBA" id="ARBA00023136"/>
    </source>
</evidence>
<feature type="transmembrane region" description="Helical" evidence="6">
    <location>
        <begin position="43"/>
        <end position="62"/>
    </location>
</feature>
<keyword evidence="2" id="KW-1003">Cell membrane</keyword>
<dbReference type="AlphaFoldDB" id="A0A645I2L7"/>
<dbReference type="SUPFAM" id="SSF103481">
    <property type="entry name" value="Multidrug resistance efflux transporter EmrE"/>
    <property type="match status" value="1"/>
</dbReference>
<evidence type="ECO:0000256" key="6">
    <source>
        <dbReference type="SAM" id="Phobius"/>
    </source>
</evidence>
<feature type="domain" description="EamA" evidence="7">
    <location>
        <begin position="14"/>
        <end position="84"/>
    </location>
</feature>
<sequence>MTHIQAIFQPTIGIGVLYLGIVSTAIAFFLWNKGLQMVDAARGGLYFFFQPISGTLLGWFILGEHVGITFWLGSILIFSGVLLAVKEN</sequence>
<comment type="caution">
    <text evidence="8">The sequence shown here is derived from an EMBL/GenBank/DDBJ whole genome shotgun (WGS) entry which is preliminary data.</text>
</comment>
<evidence type="ECO:0000259" key="7">
    <source>
        <dbReference type="Pfam" id="PF00892"/>
    </source>
</evidence>
<dbReference type="GO" id="GO:0005886">
    <property type="term" value="C:plasma membrane"/>
    <property type="evidence" value="ECO:0007669"/>
    <property type="project" value="UniProtKB-SubCell"/>
</dbReference>
<dbReference type="Gene3D" id="1.10.3730.20">
    <property type="match status" value="1"/>
</dbReference>
<reference evidence="8" key="1">
    <citation type="submission" date="2019-08" db="EMBL/GenBank/DDBJ databases">
        <authorList>
            <person name="Kucharzyk K."/>
            <person name="Murdoch R.W."/>
            <person name="Higgins S."/>
            <person name="Loffler F."/>
        </authorList>
    </citation>
    <scope>NUCLEOTIDE SEQUENCE</scope>
</reference>
<dbReference type="InterPro" id="IPR051258">
    <property type="entry name" value="Diverse_Substrate_Transporter"/>
</dbReference>
<dbReference type="InterPro" id="IPR000620">
    <property type="entry name" value="EamA_dom"/>
</dbReference>
<dbReference type="Pfam" id="PF00892">
    <property type="entry name" value="EamA"/>
    <property type="match status" value="1"/>
</dbReference>
<keyword evidence="5 6" id="KW-0472">Membrane</keyword>
<feature type="transmembrane region" description="Helical" evidence="6">
    <location>
        <begin position="68"/>
        <end position="85"/>
    </location>
</feature>
<evidence type="ECO:0000256" key="1">
    <source>
        <dbReference type="ARBA" id="ARBA00004651"/>
    </source>
</evidence>
<evidence type="ECO:0000256" key="4">
    <source>
        <dbReference type="ARBA" id="ARBA00022989"/>
    </source>
</evidence>
<evidence type="ECO:0000256" key="2">
    <source>
        <dbReference type="ARBA" id="ARBA00022475"/>
    </source>
</evidence>
<protein>
    <recommendedName>
        <fullName evidence="7">EamA domain-containing protein</fullName>
    </recommendedName>
</protein>
<feature type="transmembrane region" description="Helical" evidence="6">
    <location>
        <begin position="12"/>
        <end position="31"/>
    </location>
</feature>
<dbReference type="PANTHER" id="PTHR42920:SF15">
    <property type="entry name" value="MEMBRANE PROTEIN"/>
    <property type="match status" value="1"/>
</dbReference>
<dbReference type="PANTHER" id="PTHR42920">
    <property type="entry name" value="OS03G0707200 PROTEIN-RELATED"/>
    <property type="match status" value="1"/>
</dbReference>
<dbReference type="InterPro" id="IPR037185">
    <property type="entry name" value="EmrE-like"/>
</dbReference>
<organism evidence="8">
    <name type="scientific">bioreactor metagenome</name>
    <dbReference type="NCBI Taxonomy" id="1076179"/>
    <lineage>
        <taxon>unclassified sequences</taxon>
        <taxon>metagenomes</taxon>
        <taxon>ecological metagenomes</taxon>
    </lineage>
</organism>
<dbReference type="EMBL" id="VSSQ01105451">
    <property type="protein sequence ID" value="MPN45488.1"/>
    <property type="molecule type" value="Genomic_DNA"/>
</dbReference>
<comment type="subcellular location">
    <subcellularLocation>
        <location evidence="1">Cell membrane</location>
        <topology evidence="1">Multi-pass membrane protein</topology>
    </subcellularLocation>
</comment>
<evidence type="ECO:0000256" key="3">
    <source>
        <dbReference type="ARBA" id="ARBA00022692"/>
    </source>
</evidence>
<keyword evidence="3 6" id="KW-0812">Transmembrane</keyword>
<proteinExistence type="predicted"/>
<name>A0A645I2L7_9ZZZZ</name>
<gene>
    <name evidence="8" type="ORF">SDC9_193055</name>
</gene>
<evidence type="ECO:0000313" key="8">
    <source>
        <dbReference type="EMBL" id="MPN45488.1"/>
    </source>
</evidence>